<gene>
    <name evidence="2" type="ORF">CDL12_26671</name>
</gene>
<dbReference type="EMBL" id="NKXS01006739">
    <property type="protein sequence ID" value="PIN00824.1"/>
    <property type="molecule type" value="Genomic_DNA"/>
</dbReference>
<evidence type="ECO:0000313" key="2">
    <source>
        <dbReference type="EMBL" id="PIN00824.1"/>
    </source>
</evidence>
<keyword evidence="1" id="KW-0472">Membrane</keyword>
<dbReference type="STRING" id="429701.A0A2G9G691"/>
<keyword evidence="1" id="KW-0812">Transmembrane</keyword>
<sequence length="144" mass="16443">MSETEESKSFFRKHWGGFKEFWAERFSFTNNYSRFLDPEKPLHEWDSSVVQEFIESDPVHGPVLKKARQAARFGVAGAAVGAISTARFAWKWSRSPHGAALSFAFGAVVGGTFGIEIANHWYQLYRVDPMAAQVKFHEWLEKRA</sequence>
<protein>
    <submittedName>
        <fullName evidence="2">Succinate dehydrogenase (Ubiquinone)</fullName>
        <ecNumber evidence="2">1.3.5.1</ecNumber>
    </submittedName>
</protein>
<reference evidence="3" key="1">
    <citation type="journal article" date="2018" name="Gigascience">
        <title>Genome assembly of the Pink Ipe (Handroanthus impetiginosus, Bignoniaceae), a highly valued, ecologically keystone Neotropical timber forest tree.</title>
        <authorList>
            <person name="Silva-Junior O.B."/>
            <person name="Grattapaglia D."/>
            <person name="Novaes E."/>
            <person name="Collevatti R.G."/>
        </authorList>
    </citation>
    <scope>NUCLEOTIDE SEQUENCE [LARGE SCALE GENOMIC DNA]</scope>
    <source>
        <strain evidence="3">cv. UFG-1</strain>
    </source>
</reference>
<dbReference type="GO" id="GO:0008177">
    <property type="term" value="F:succinate dehydrogenase (quinone) activity"/>
    <property type="evidence" value="ECO:0007669"/>
    <property type="project" value="UniProtKB-EC"/>
</dbReference>
<dbReference type="Proteomes" id="UP000231279">
    <property type="component" value="Unassembled WGS sequence"/>
</dbReference>
<dbReference type="OrthoDB" id="2012862at2759"/>
<dbReference type="PANTHER" id="PTHR36708:SF1">
    <property type="entry name" value="SUCCINATE DEHYDROGENASE SUBUNIT 6, MITOCHONDRIAL"/>
    <property type="match status" value="1"/>
</dbReference>
<name>A0A2G9G691_9LAMI</name>
<dbReference type="PANTHER" id="PTHR36708">
    <property type="entry name" value="SUCCINATE DEHYDROGENASE SUBUNIT 6, MITOCHONDRIAL"/>
    <property type="match status" value="1"/>
</dbReference>
<organism evidence="2 3">
    <name type="scientific">Handroanthus impetiginosus</name>
    <dbReference type="NCBI Taxonomy" id="429701"/>
    <lineage>
        <taxon>Eukaryota</taxon>
        <taxon>Viridiplantae</taxon>
        <taxon>Streptophyta</taxon>
        <taxon>Embryophyta</taxon>
        <taxon>Tracheophyta</taxon>
        <taxon>Spermatophyta</taxon>
        <taxon>Magnoliopsida</taxon>
        <taxon>eudicotyledons</taxon>
        <taxon>Gunneridae</taxon>
        <taxon>Pentapetalae</taxon>
        <taxon>asterids</taxon>
        <taxon>lamiids</taxon>
        <taxon>Lamiales</taxon>
        <taxon>Bignoniaceae</taxon>
        <taxon>Crescentiina</taxon>
        <taxon>Tabebuia alliance</taxon>
        <taxon>Handroanthus</taxon>
    </lineage>
</organism>
<keyword evidence="2" id="KW-0560">Oxidoreductase</keyword>
<keyword evidence="2" id="KW-0830">Ubiquinone</keyword>
<comment type="caution">
    <text evidence="2">The sequence shown here is derived from an EMBL/GenBank/DDBJ whole genome shotgun (WGS) entry which is preliminary data.</text>
</comment>
<dbReference type="AlphaFoldDB" id="A0A2G9G691"/>
<dbReference type="EC" id="1.3.5.1" evidence="2"/>
<dbReference type="InterPro" id="IPR034574">
    <property type="entry name" value="SDH6"/>
</dbReference>
<feature type="transmembrane region" description="Helical" evidence="1">
    <location>
        <begin position="102"/>
        <end position="122"/>
    </location>
</feature>
<feature type="transmembrane region" description="Helical" evidence="1">
    <location>
        <begin position="70"/>
        <end position="90"/>
    </location>
</feature>
<keyword evidence="1" id="KW-1133">Transmembrane helix</keyword>
<proteinExistence type="predicted"/>
<dbReference type="GO" id="GO:0045273">
    <property type="term" value="C:respiratory chain complex II (succinate dehydrogenase)"/>
    <property type="evidence" value="ECO:0007669"/>
    <property type="project" value="InterPro"/>
</dbReference>
<keyword evidence="3" id="KW-1185">Reference proteome</keyword>
<evidence type="ECO:0000313" key="3">
    <source>
        <dbReference type="Proteomes" id="UP000231279"/>
    </source>
</evidence>
<accession>A0A2G9G691</accession>
<evidence type="ECO:0000256" key="1">
    <source>
        <dbReference type="SAM" id="Phobius"/>
    </source>
</evidence>